<dbReference type="AlphaFoldDB" id="A0A9E7GEI8"/>
<evidence type="ECO:0000313" key="1">
    <source>
        <dbReference type="EMBL" id="URE11683.1"/>
    </source>
</evidence>
<protein>
    <submittedName>
        <fullName evidence="1">Uncharacterized protein</fullName>
    </submittedName>
</protein>
<dbReference type="EMBL" id="CP097508">
    <property type="protein sequence ID" value="URE11683.1"/>
    <property type="molecule type" value="Genomic_DNA"/>
</dbReference>
<name>A0A9E7GEI8_9LILI</name>
<sequence length="70" mass="7435">MKGESFFLPGESVASSLLSGRITKSLSPRQAISSLCLRGETAQFSNSVVVLKPLVMVIVTIFPASCCKES</sequence>
<dbReference type="Proteomes" id="UP001055439">
    <property type="component" value="Chromosome 6"/>
</dbReference>
<organism evidence="1 2">
    <name type="scientific">Musa troglodytarum</name>
    <name type="common">fe'i banana</name>
    <dbReference type="NCBI Taxonomy" id="320322"/>
    <lineage>
        <taxon>Eukaryota</taxon>
        <taxon>Viridiplantae</taxon>
        <taxon>Streptophyta</taxon>
        <taxon>Embryophyta</taxon>
        <taxon>Tracheophyta</taxon>
        <taxon>Spermatophyta</taxon>
        <taxon>Magnoliopsida</taxon>
        <taxon>Liliopsida</taxon>
        <taxon>Zingiberales</taxon>
        <taxon>Musaceae</taxon>
        <taxon>Musa</taxon>
    </lineage>
</organism>
<proteinExistence type="predicted"/>
<gene>
    <name evidence="1" type="ORF">MUK42_33110</name>
</gene>
<evidence type="ECO:0000313" key="2">
    <source>
        <dbReference type="Proteomes" id="UP001055439"/>
    </source>
</evidence>
<accession>A0A9E7GEI8</accession>
<keyword evidence="2" id="KW-1185">Reference proteome</keyword>
<reference evidence="1" key="1">
    <citation type="submission" date="2022-05" db="EMBL/GenBank/DDBJ databases">
        <title>The Musa troglodytarum L. genome provides insights into the mechanism of non-climacteric behaviour and enrichment of carotenoids.</title>
        <authorList>
            <person name="Wang J."/>
        </authorList>
    </citation>
    <scope>NUCLEOTIDE SEQUENCE</scope>
    <source>
        <tissue evidence="1">Leaf</tissue>
    </source>
</reference>